<dbReference type="Proteomes" id="UP001163321">
    <property type="component" value="Chromosome 7"/>
</dbReference>
<name>A0ACC0VVD9_9STRA</name>
<gene>
    <name evidence="1" type="ORF">PsorP6_015272</name>
</gene>
<sequence>MIQSGHPRASIGARARELPGKEIHAKACVGSTESSGVMSSAQDQRYITRTSGSIAKINVTVSILRADRQY</sequence>
<proteinExistence type="predicted"/>
<evidence type="ECO:0000313" key="1">
    <source>
        <dbReference type="EMBL" id="KAI9909721.1"/>
    </source>
</evidence>
<organism evidence="1 2">
    <name type="scientific">Peronosclerospora sorghi</name>
    <dbReference type="NCBI Taxonomy" id="230839"/>
    <lineage>
        <taxon>Eukaryota</taxon>
        <taxon>Sar</taxon>
        <taxon>Stramenopiles</taxon>
        <taxon>Oomycota</taxon>
        <taxon>Peronosporomycetes</taxon>
        <taxon>Peronosporales</taxon>
        <taxon>Peronosporaceae</taxon>
        <taxon>Peronosclerospora</taxon>
    </lineage>
</organism>
<accession>A0ACC0VVD9</accession>
<reference evidence="1 2" key="1">
    <citation type="journal article" date="2022" name="bioRxiv">
        <title>The genome of the oomycete Peronosclerospora sorghi, a cosmopolitan pathogen of maize and sorghum, is inflated with dispersed pseudogenes.</title>
        <authorList>
            <person name="Fletcher K."/>
            <person name="Martin F."/>
            <person name="Isakeit T."/>
            <person name="Cavanaugh K."/>
            <person name="Magill C."/>
            <person name="Michelmore R."/>
        </authorList>
    </citation>
    <scope>NUCLEOTIDE SEQUENCE [LARGE SCALE GENOMIC DNA]</scope>
    <source>
        <strain evidence="1">P6</strain>
    </source>
</reference>
<protein>
    <submittedName>
        <fullName evidence="1">Uncharacterized protein</fullName>
    </submittedName>
</protein>
<keyword evidence="2" id="KW-1185">Reference proteome</keyword>
<dbReference type="EMBL" id="CM047586">
    <property type="protein sequence ID" value="KAI9909721.1"/>
    <property type="molecule type" value="Genomic_DNA"/>
</dbReference>
<evidence type="ECO:0000313" key="2">
    <source>
        <dbReference type="Proteomes" id="UP001163321"/>
    </source>
</evidence>
<comment type="caution">
    <text evidence="1">The sequence shown here is derived from an EMBL/GenBank/DDBJ whole genome shotgun (WGS) entry which is preliminary data.</text>
</comment>